<dbReference type="PRINTS" id="PR01036">
    <property type="entry name" value="TCRTETB"/>
</dbReference>
<evidence type="ECO:0000256" key="4">
    <source>
        <dbReference type="ARBA" id="ARBA00022692"/>
    </source>
</evidence>
<comment type="subcellular location">
    <subcellularLocation>
        <location evidence="1">Cell membrane</location>
        <topology evidence="1">Multi-pass membrane protein</topology>
    </subcellularLocation>
</comment>
<dbReference type="Proteomes" id="UP001352223">
    <property type="component" value="Unassembled WGS sequence"/>
</dbReference>
<keyword evidence="7" id="KW-0046">Antibiotic resistance</keyword>
<feature type="region of interest" description="Disordered" evidence="8">
    <location>
        <begin position="462"/>
        <end position="481"/>
    </location>
</feature>
<dbReference type="PANTHER" id="PTHR42718">
    <property type="entry name" value="MAJOR FACILITATOR SUPERFAMILY MULTIDRUG TRANSPORTER MFSC"/>
    <property type="match status" value="1"/>
</dbReference>
<dbReference type="InterPro" id="IPR020846">
    <property type="entry name" value="MFS_dom"/>
</dbReference>
<gene>
    <name evidence="11" type="ORF">OKJ48_02640</name>
</gene>
<dbReference type="InterPro" id="IPR036259">
    <property type="entry name" value="MFS_trans_sf"/>
</dbReference>
<feature type="transmembrane region" description="Helical" evidence="9">
    <location>
        <begin position="264"/>
        <end position="289"/>
    </location>
</feature>
<dbReference type="CDD" id="cd17321">
    <property type="entry name" value="MFS_MMR_MDR_like"/>
    <property type="match status" value="1"/>
</dbReference>
<feature type="transmembrane region" description="Helical" evidence="9">
    <location>
        <begin position="228"/>
        <end position="252"/>
    </location>
</feature>
<evidence type="ECO:0000256" key="2">
    <source>
        <dbReference type="ARBA" id="ARBA00022448"/>
    </source>
</evidence>
<accession>A0ABU6C360</accession>
<dbReference type="RefSeq" id="WP_324766142.1">
    <property type="nucleotide sequence ID" value="NZ_JAOZYB010000006.1"/>
</dbReference>
<dbReference type="SUPFAM" id="SSF103473">
    <property type="entry name" value="MFS general substrate transporter"/>
    <property type="match status" value="1"/>
</dbReference>
<dbReference type="Pfam" id="PF07690">
    <property type="entry name" value="MFS_1"/>
    <property type="match status" value="1"/>
</dbReference>
<dbReference type="PROSITE" id="PS50850">
    <property type="entry name" value="MFS"/>
    <property type="match status" value="1"/>
</dbReference>
<keyword evidence="3" id="KW-1003">Cell membrane</keyword>
<feature type="domain" description="Major facilitator superfamily (MFS) profile" evidence="10">
    <location>
        <begin position="9"/>
        <end position="462"/>
    </location>
</feature>
<keyword evidence="4 9" id="KW-0812">Transmembrane</keyword>
<comment type="caution">
    <text evidence="11">The sequence shown here is derived from an EMBL/GenBank/DDBJ whole genome shotgun (WGS) entry which is preliminary data.</text>
</comment>
<evidence type="ECO:0000256" key="5">
    <source>
        <dbReference type="ARBA" id="ARBA00022989"/>
    </source>
</evidence>
<dbReference type="Gene3D" id="1.20.1250.20">
    <property type="entry name" value="MFS general substrate transporter like domains"/>
    <property type="match status" value="1"/>
</dbReference>
<keyword evidence="6 9" id="KW-0472">Membrane</keyword>
<name>A0ABU6C360_9ACTN</name>
<evidence type="ECO:0000256" key="8">
    <source>
        <dbReference type="SAM" id="MobiDB-lite"/>
    </source>
</evidence>
<proteinExistence type="predicted"/>
<keyword evidence="12" id="KW-1185">Reference proteome</keyword>
<feature type="transmembrane region" description="Helical" evidence="9">
    <location>
        <begin position="100"/>
        <end position="122"/>
    </location>
</feature>
<feature type="transmembrane region" description="Helical" evidence="9">
    <location>
        <begin position="161"/>
        <end position="183"/>
    </location>
</feature>
<evidence type="ECO:0000256" key="7">
    <source>
        <dbReference type="ARBA" id="ARBA00023251"/>
    </source>
</evidence>
<evidence type="ECO:0000256" key="9">
    <source>
        <dbReference type="SAM" id="Phobius"/>
    </source>
</evidence>
<evidence type="ECO:0000259" key="10">
    <source>
        <dbReference type="PROSITE" id="PS50850"/>
    </source>
</evidence>
<feature type="transmembrane region" description="Helical" evidence="9">
    <location>
        <begin position="439"/>
        <end position="458"/>
    </location>
</feature>
<keyword evidence="2" id="KW-0813">Transport</keyword>
<evidence type="ECO:0000313" key="12">
    <source>
        <dbReference type="Proteomes" id="UP001352223"/>
    </source>
</evidence>
<sequence>MHRGRLSALLALVALSGFLTTLDNTVINVALPTVQDELGLDVTDLEWVATSYVLSFGALLLAGGRLTDLLGRRSVLAVGLVVFTLASAAAALAGSGTALVVARAVQGSGAALVIPASLAVVAADLPRRRRATAVGLWTASLAVALALGPVIGGFVTEHWGWSWVFLLNVPFGALALLLVPAVPAAGRRRAAGLPALLDLPGVALSALALFLLTYALVKGGETSFSTPPVPLCLWLSAATALTFLVVEARTFLPLVDLRMLRDRFLLGGIAAQVLWGMGVNGVFFFTALYLQQVLGFSPVRAGLAFLPLAGALLLCTPFAERAARLVGAHRSIAAGLVLVAAGLLLVSRVGAGASYADLQPGLVLIGVGSSLTTPLTVRSVEGVPATRTGMASGLVSAAREISGVFGVVLVGIVLTRTERDALHDGADPRTAFLDGYDTGLQLGAGCVLLGAVVTGVALRRPGRHRRRADRADRAGRAGRAG</sequence>
<dbReference type="PANTHER" id="PTHR42718:SF46">
    <property type="entry name" value="BLR6921 PROTEIN"/>
    <property type="match status" value="1"/>
</dbReference>
<feature type="non-terminal residue" evidence="11">
    <location>
        <position position="481"/>
    </location>
</feature>
<evidence type="ECO:0000313" key="11">
    <source>
        <dbReference type="EMBL" id="MEB3959159.1"/>
    </source>
</evidence>
<reference evidence="11 12" key="1">
    <citation type="submission" date="2022-10" db="EMBL/GenBank/DDBJ databases">
        <authorList>
            <person name="Xie J."/>
            <person name="Shen N."/>
        </authorList>
    </citation>
    <scope>NUCLEOTIDE SEQUENCE [LARGE SCALE GENOMIC DNA]</scope>
    <source>
        <strain evidence="11 12">DSM 41681</strain>
    </source>
</reference>
<evidence type="ECO:0000256" key="6">
    <source>
        <dbReference type="ARBA" id="ARBA00023136"/>
    </source>
</evidence>
<dbReference type="Gene3D" id="1.20.1720.10">
    <property type="entry name" value="Multidrug resistance protein D"/>
    <property type="match status" value="1"/>
</dbReference>
<evidence type="ECO:0000256" key="1">
    <source>
        <dbReference type="ARBA" id="ARBA00004651"/>
    </source>
</evidence>
<feature type="transmembrane region" description="Helical" evidence="9">
    <location>
        <begin position="45"/>
        <end position="63"/>
    </location>
</feature>
<evidence type="ECO:0000256" key="3">
    <source>
        <dbReference type="ARBA" id="ARBA00022475"/>
    </source>
</evidence>
<feature type="transmembrane region" description="Helical" evidence="9">
    <location>
        <begin position="75"/>
        <end position="94"/>
    </location>
</feature>
<feature type="transmembrane region" description="Helical" evidence="9">
    <location>
        <begin position="195"/>
        <end position="216"/>
    </location>
</feature>
<feature type="transmembrane region" description="Helical" evidence="9">
    <location>
        <begin position="134"/>
        <end position="155"/>
    </location>
</feature>
<feature type="transmembrane region" description="Helical" evidence="9">
    <location>
        <begin position="331"/>
        <end position="351"/>
    </location>
</feature>
<dbReference type="InterPro" id="IPR011701">
    <property type="entry name" value="MFS"/>
</dbReference>
<feature type="transmembrane region" description="Helical" evidence="9">
    <location>
        <begin position="301"/>
        <end position="319"/>
    </location>
</feature>
<keyword evidence="5 9" id="KW-1133">Transmembrane helix</keyword>
<protein>
    <submittedName>
        <fullName evidence="11">MFS transporter</fullName>
    </submittedName>
</protein>
<organism evidence="11 12">
    <name type="scientific">Streptomyces kunmingensis</name>
    <dbReference type="NCBI Taxonomy" id="68225"/>
    <lineage>
        <taxon>Bacteria</taxon>
        <taxon>Bacillati</taxon>
        <taxon>Actinomycetota</taxon>
        <taxon>Actinomycetes</taxon>
        <taxon>Kitasatosporales</taxon>
        <taxon>Streptomycetaceae</taxon>
        <taxon>Streptomyces</taxon>
    </lineage>
</organism>
<dbReference type="EMBL" id="JAOZYB010000006">
    <property type="protein sequence ID" value="MEB3959159.1"/>
    <property type="molecule type" value="Genomic_DNA"/>
</dbReference>